<feature type="transmembrane region" description="Helical" evidence="1">
    <location>
        <begin position="7"/>
        <end position="27"/>
    </location>
</feature>
<evidence type="ECO:0000313" key="3">
    <source>
        <dbReference type="Proteomes" id="UP000031163"/>
    </source>
</evidence>
<evidence type="ECO:0008006" key="4">
    <source>
        <dbReference type="Google" id="ProtNLM"/>
    </source>
</evidence>
<dbReference type="KEGG" id="cis:CINS_1000"/>
<reference evidence="2 3" key="1">
    <citation type="journal article" date="2014" name="Genome Biol. Evol.">
        <title>Comparative Genomics of the Campylobacter lari Group.</title>
        <authorList>
            <person name="Miller W.G."/>
            <person name="Yee E."/>
            <person name="Chapman M.H."/>
            <person name="Smith T.P."/>
            <person name="Bono J.L."/>
            <person name="Huynh S."/>
            <person name="Parker C.T."/>
            <person name="Vandamme P."/>
            <person name="Luong K."/>
            <person name="Korlach J."/>
        </authorList>
    </citation>
    <scope>NUCLEOTIDE SEQUENCE [LARGE SCALE GENOMIC DNA]</scope>
    <source>
        <strain evidence="2 3">NCTC 12927</strain>
    </source>
</reference>
<evidence type="ECO:0000313" key="2">
    <source>
        <dbReference type="EMBL" id="AJC87962.1"/>
    </source>
</evidence>
<protein>
    <recommendedName>
        <fullName evidence="4">AsmA family protein (DUF3971 domain)</fullName>
    </recommendedName>
</protein>
<organism evidence="2 3">
    <name type="scientific">Campylobacter insulaenigrae NCTC 12927</name>
    <dbReference type="NCBI Taxonomy" id="1031564"/>
    <lineage>
        <taxon>Bacteria</taxon>
        <taxon>Pseudomonadati</taxon>
        <taxon>Campylobacterota</taxon>
        <taxon>Epsilonproteobacteria</taxon>
        <taxon>Campylobacterales</taxon>
        <taxon>Campylobacteraceae</taxon>
        <taxon>Campylobacter</taxon>
    </lineage>
</organism>
<keyword evidence="1" id="KW-0812">Transmembrane</keyword>
<evidence type="ECO:0000256" key="1">
    <source>
        <dbReference type="SAM" id="Phobius"/>
    </source>
</evidence>
<accession>A0A0A8H1Y1</accession>
<dbReference type="AlphaFoldDB" id="A0A0A8H1Y1"/>
<sequence length="844" mass="94788">MKKITYTFLVVIFVLLTSGYILLFTSIGNNFLKPKIEEIITQKSGMNIRFDNFEIRFSTLDIKANLDNKFFVNIDGKLSPLSLGFDLNYLIGLQKSYIKELKLSNQQDFTFKGNIVGKSNDFNVNGNGFLFNSNLSLKANIVDFTPLNLQLLGKEIDIAQILDFANLPRYIQGKINIITDISAKDLKPNGNSLINFYTSSVDSTLIQKDFNLSLPKENFIKGEIKSSIQNGNIISKSEILSNFFKFYTKQSVYEIQNNKLKSDFEIFLDDFNQFSNIAKIKLQGKGKINGDLEFTQNQLQKLNATIYGFGGELKTTLLNNNLNINTTTIEIAQLLKTISIPEIIDSKLQLNFNAQGLDFKNFDMFAELKNANINTNEFKKINGLDFPKTSFNLQAKANAKNSLINYEALMDSNIAKISNLSGSYNLENKNLNTNINAFVDNLNKLKVLTKQNLNGPLNIDAKIDLKDNIINNLDANIKIMQGLINAKSNGKSLQAIINNVKLEQIFPLIGQQTLAYGDIDAKVELNSLDINNLNGKFNANINSSFNEIELSKLLNKKFPKNTSAKANIEGKINKSILDFDAKILSSFANINTFKGKFDLNKILLQSTYDISLNDFSTLGFLIDRKLKGKADFNGQLNFENNLIDANIISKKIFEGQMDATLKNNILQANIKNVDLSNLAQSLDFPDYYEAKSDVKANYNLLTENGELSLDLKNGKLKKNLMTNTLMLLLQKDITEDVYRSGNANAIINKNLIDLNLDLLADRSKINIAKGKINTQNSALNIPFNIEIDRAKFKGTINGTTENPKIKLDTKSTLNTIKNIITGENPKEEKNKNNKGINQLFNKIF</sequence>
<dbReference type="Proteomes" id="UP000031163">
    <property type="component" value="Chromosome"/>
</dbReference>
<gene>
    <name evidence="2" type="ORF">CINS_1000</name>
</gene>
<dbReference type="STRING" id="1031564.CINS_1000"/>
<proteinExistence type="predicted"/>
<name>A0A0A8H1Y1_9BACT</name>
<keyword evidence="1" id="KW-1133">Transmembrane helix</keyword>
<keyword evidence="1" id="KW-0472">Membrane</keyword>
<dbReference type="HOGENOM" id="CLU_017031_0_0_7"/>
<dbReference type="GeneID" id="74431790"/>
<dbReference type="RefSeq" id="WP_039650369.1">
    <property type="nucleotide sequence ID" value="NZ_CP007770.1"/>
</dbReference>
<dbReference type="EMBL" id="CP007770">
    <property type="protein sequence ID" value="AJC87962.1"/>
    <property type="molecule type" value="Genomic_DNA"/>
</dbReference>